<protein>
    <submittedName>
        <fullName evidence="4">DUF4767 domain-containing protein</fullName>
    </submittedName>
</protein>
<evidence type="ECO:0000256" key="1">
    <source>
        <dbReference type="SAM" id="MobiDB-lite"/>
    </source>
</evidence>
<evidence type="ECO:0000313" key="5">
    <source>
        <dbReference type="Proteomes" id="UP001280897"/>
    </source>
</evidence>
<organism evidence="4 5">
    <name type="scientific">Pediococcus acidilactici</name>
    <dbReference type="NCBI Taxonomy" id="1254"/>
    <lineage>
        <taxon>Bacteria</taxon>
        <taxon>Bacillati</taxon>
        <taxon>Bacillota</taxon>
        <taxon>Bacilli</taxon>
        <taxon>Lactobacillales</taxon>
        <taxon>Lactobacillaceae</taxon>
        <taxon>Pediococcus</taxon>
        <taxon>Pediococcus acidilactici group</taxon>
    </lineage>
</organism>
<keyword evidence="2" id="KW-0812">Transmembrane</keyword>
<dbReference type="Proteomes" id="UP001280897">
    <property type="component" value="Unassembled WGS sequence"/>
</dbReference>
<gene>
    <name evidence="4" type="ORF">R0G89_04050</name>
</gene>
<keyword evidence="2" id="KW-1133">Transmembrane helix</keyword>
<comment type="caution">
    <text evidence="4">The sequence shown here is derived from an EMBL/GenBank/DDBJ whole genome shotgun (WGS) entry which is preliminary data.</text>
</comment>
<evidence type="ECO:0000256" key="2">
    <source>
        <dbReference type="SAM" id="Phobius"/>
    </source>
</evidence>
<accession>A0AAW8YGG9</accession>
<dbReference type="Pfam" id="PF15983">
    <property type="entry name" value="DUF4767"/>
    <property type="match status" value="1"/>
</dbReference>
<keyword evidence="2" id="KW-0472">Membrane</keyword>
<dbReference type="InterPro" id="IPR031927">
    <property type="entry name" value="DUF4767"/>
</dbReference>
<evidence type="ECO:0000259" key="3">
    <source>
        <dbReference type="Pfam" id="PF15983"/>
    </source>
</evidence>
<dbReference type="AlphaFoldDB" id="A0AAW8YGG9"/>
<sequence>MKHMKKGSRWPVNPVVWVIVALLVILGGYKFFYPNHVEPEHTTARQSSSTKVIDVEEGSSSAKKATTKKHKHKSSKDKLWTKKQDAKLAAFISDWQQTMGQSYTGTNSGSSVTFQGVTLPDYLSTGTVYVNQQPVTMKWTTNKKDDSDYQVVAAYAGTQYLYLFTFHQQTPEVLVTSQAASDGVNFKVTENAQLISGFQNIVNGQSESTNSSQQ</sequence>
<reference evidence="4" key="2">
    <citation type="submission" date="2023-10" db="EMBL/GenBank/DDBJ databases">
        <authorList>
            <person name="Khurajog B."/>
        </authorList>
    </citation>
    <scope>NUCLEOTIDE SEQUENCE</scope>
    <source>
        <strain evidence="4">BF9</strain>
    </source>
</reference>
<dbReference type="EMBL" id="JAWJAV010000002">
    <property type="protein sequence ID" value="MDV2620903.1"/>
    <property type="molecule type" value="Genomic_DNA"/>
</dbReference>
<name>A0AAW8YGG9_PEDAC</name>
<dbReference type="RefSeq" id="WP_008841540.1">
    <property type="nucleotide sequence ID" value="NZ_CP035154.1"/>
</dbReference>
<evidence type="ECO:0000313" key="4">
    <source>
        <dbReference type="EMBL" id="MDV2620903.1"/>
    </source>
</evidence>
<feature type="domain" description="DUF4767" evidence="3">
    <location>
        <begin position="78"/>
        <end position="202"/>
    </location>
</feature>
<proteinExistence type="predicted"/>
<feature type="region of interest" description="Disordered" evidence="1">
    <location>
        <begin position="43"/>
        <end position="77"/>
    </location>
</feature>
<feature type="transmembrane region" description="Helical" evidence="2">
    <location>
        <begin position="12"/>
        <end position="32"/>
    </location>
</feature>
<reference evidence="4" key="1">
    <citation type="journal article" date="2023" name="PeerJ">
        <title>Selection and evaluation of lactic acid bacteria from chicken feces in Thailand as potential probiotics.</title>
        <authorList>
            <person name="Khurajog B."/>
            <person name="Disastra Y."/>
            <person name="Lawwyne L.D."/>
            <person name="Sirichokchatchawan W."/>
            <person name="Niyomtham W."/>
            <person name="Yindee J."/>
            <person name="Hampson D.J."/>
            <person name="Prapasarakul N."/>
        </authorList>
    </citation>
    <scope>NUCLEOTIDE SEQUENCE</scope>
    <source>
        <strain evidence="4">BF9</strain>
    </source>
</reference>
<feature type="compositionally biased region" description="Basic residues" evidence="1">
    <location>
        <begin position="65"/>
        <end position="75"/>
    </location>
</feature>
<dbReference type="GeneID" id="57366786"/>